<accession>A0A544STF9</accession>
<dbReference type="EMBL" id="VDGH01000016">
    <property type="protein sequence ID" value="TQR08511.1"/>
    <property type="molecule type" value="Genomic_DNA"/>
</dbReference>
<sequence>MDYNGRSFVSIENTDNGEVSSKTIFDYKQEGHIISATYGGGEIVKGTLIGVIKEDGCLEFRYNHVNNKNEIRGGQCTSTPKLLPDGRIRLYENWKWLDSEATEGNSIIEELSVSNDFD</sequence>
<comment type="caution">
    <text evidence="1">The sequence shown here is derived from an EMBL/GenBank/DDBJ whole genome shotgun (WGS) entry which is preliminary data.</text>
</comment>
<protein>
    <submittedName>
        <fullName evidence="1">N-acetylglutamate synthase</fullName>
    </submittedName>
</protein>
<name>A0A544STF9_9BACI</name>
<dbReference type="Pfam" id="PF26421">
    <property type="entry name" value="Avidin_like"/>
    <property type="match status" value="1"/>
</dbReference>
<reference evidence="1 2" key="1">
    <citation type="submission" date="2019-05" db="EMBL/GenBank/DDBJ databases">
        <title>Psychrobacillus vulpis sp. nov., a new species isolated from feces of a red fox that inhabits in The Tablas de Daimiel Natural Park, Albacete, Spain.</title>
        <authorList>
            <person name="Rodriguez M."/>
            <person name="Reina J.C."/>
            <person name="Bejar V."/>
            <person name="Llamas I."/>
        </authorList>
    </citation>
    <scope>NUCLEOTIDE SEQUENCE [LARGE SCALE GENOMIC DNA]</scope>
    <source>
        <strain evidence="1 2">NEAU-3TGS17</strain>
    </source>
</reference>
<proteinExistence type="predicted"/>
<evidence type="ECO:0000313" key="2">
    <source>
        <dbReference type="Proteomes" id="UP000317316"/>
    </source>
</evidence>
<dbReference type="Proteomes" id="UP000317316">
    <property type="component" value="Unassembled WGS sequence"/>
</dbReference>
<dbReference type="InterPro" id="IPR058595">
    <property type="entry name" value="Avidin-like"/>
</dbReference>
<evidence type="ECO:0000313" key="1">
    <source>
        <dbReference type="EMBL" id="TQR08511.1"/>
    </source>
</evidence>
<dbReference type="AlphaFoldDB" id="A0A544STF9"/>
<organism evidence="1 2">
    <name type="scientific">Psychrobacillus lasiicapitis</name>
    <dbReference type="NCBI Taxonomy" id="1636719"/>
    <lineage>
        <taxon>Bacteria</taxon>
        <taxon>Bacillati</taxon>
        <taxon>Bacillota</taxon>
        <taxon>Bacilli</taxon>
        <taxon>Bacillales</taxon>
        <taxon>Bacillaceae</taxon>
        <taxon>Psychrobacillus</taxon>
    </lineage>
</organism>
<keyword evidence="2" id="KW-1185">Reference proteome</keyword>
<dbReference type="OrthoDB" id="5684515at2"/>
<gene>
    <name evidence="1" type="ORF">FG382_21335</name>
</gene>